<dbReference type="InterPro" id="IPR019775">
    <property type="entry name" value="WD40_repeat_CS"/>
</dbReference>
<sequence length="470" mass="52169">MPYVSSLKRILTYHTRAINTLKFSQDCSKLSSAGDDAAVVVWDLKSANAYQVIKVPLHGPVSAITWIHHRTSEALAAFVFGSADGTLFLCEQSVTYPHEFHISKTQHSFDGPIEDVAFDADHRRLVSVSIQGVKVFEFDEKGEVFHHPEPGRTQSTLGFFVEIASEASEDGFLPRGVVFIEEGRKLIIGYMETHELRTYNVNPWSFERSTRLAAQMLEAAHFESIYDADPVSRGHMTIAPDGRALAVASIEKGLELFTLPLEKAPVQTAAMSFARRVTHRGIPFLISVDEQVIVGGTDNGVIEVFNRTHNSPPHTLEHWKQGTRSILGRFRSKLHDPAQRLVQTTAVQKKGRTYLVAAGTGSTGNMELTKAQISLWSVEIKEMSARRARVFVLMQVFIALVFALLIPALVSARRSQTGAVYEFTFTLDAVAGVFLSLGWRSNDRAAVESVPRVAEVKARNFWGGIKWSKS</sequence>
<evidence type="ECO:0000256" key="3">
    <source>
        <dbReference type="PROSITE-ProRule" id="PRU00221"/>
    </source>
</evidence>
<comment type="caution">
    <text evidence="5">The sequence shown here is derived from an EMBL/GenBank/DDBJ whole genome shotgun (WGS) entry which is preliminary data.</text>
</comment>
<evidence type="ECO:0008006" key="7">
    <source>
        <dbReference type="Google" id="ProtNLM"/>
    </source>
</evidence>
<name>A0AAD5W1M4_9AGAR</name>
<accession>A0AAD5W1M4</accession>
<keyword evidence="2" id="KW-0677">Repeat</keyword>
<dbReference type="PROSITE" id="PS50294">
    <property type="entry name" value="WD_REPEATS_REGION"/>
    <property type="match status" value="1"/>
</dbReference>
<organism evidence="5 6">
    <name type="scientific">Leucocoprinus birnbaumii</name>
    <dbReference type="NCBI Taxonomy" id="56174"/>
    <lineage>
        <taxon>Eukaryota</taxon>
        <taxon>Fungi</taxon>
        <taxon>Dikarya</taxon>
        <taxon>Basidiomycota</taxon>
        <taxon>Agaricomycotina</taxon>
        <taxon>Agaricomycetes</taxon>
        <taxon>Agaricomycetidae</taxon>
        <taxon>Agaricales</taxon>
        <taxon>Agaricineae</taxon>
        <taxon>Agaricaceae</taxon>
        <taxon>Leucocoprinus</taxon>
    </lineage>
</organism>
<keyword evidence="1 3" id="KW-0853">WD repeat</keyword>
<keyword evidence="4" id="KW-0812">Transmembrane</keyword>
<dbReference type="SMART" id="SM00320">
    <property type="entry name" value="WD40"/>
    <property type="match status" value="2"/>
</dbReference>
<dbReference type="EMBL" id="JANIEX010000023">
    <property type="protein sequence ID" value="KAJ3575949.1"/>
    <property type="molecule type" value="Genomic_DNA"/>
</dbReference>
<dbReference type="SUPFAM" id="SSF50978">
    <property type="entry name" value="WD40 repeat-like"/>
    <property type="match status" value="1"/>
</dbReference>
<dbReference type="PROSITE" id="PS50082">
    <property type="entry name" value="WD_REPEATS_2"/>
    <property type="match status" value="1"/>
</dbReference>
<dbReference type="PROSITE" id="PS00678">
    <property type="entry name" value="WD_REPEATS_1"/>
    <property type="match status" value="1"/>
</dbReference>
<protein>
    <recommendedName>
        <fullName evidence="7">WD40 repeat-like protein</fullName>
    </recommendedName>
</protein>
<evidence type="ECO:0000256" key="1">
    <source>
        <dbReference type="ARBA" id="ARBA00022574"/>
    </source>
</evidence>
<dbReference type="PANTHER" id="PTHR22847:SF637">
    <property type="entry name" value="WD REPEAT DOMAIN 5B"/>
    <property type="match status" value="1"/>
</dbReference>
<gene>
    <name evidence="5" type="ORF">NP233_g769</name>
</gene>
<dbReference type="InterPro" id="IPR001680">
    <property type="entry name" value="WD40_rpt"/>
</dbReference>
<feature type="repeat" description="WD" evidence="3">
    <location>
        <begin position="11"/>
        <end position="52"/>
    </location>
</feature>
<evidence type="ECO:0000313" key="5">
    <source>
        <dbReference type="EMBL" id="KAJ3575949.1"/>
    </source>
</evidence>
<dbReference type="AlphaFoldDB" id="A0AAD5W1M4"/>
<dbReference type="GO" id="GO:1990234">
    <property type="term" value="C:transferase complex"/>
    <property type="evidence" value="ECO:0007669"/>
    <property type="project" value="UniProtKB-ARBA"/>
</dbReference>
<evidence type="ECO:0000313" key="6">
    <source>
        <dbReference type="Proteomes" id="UP001213000"/>
    </source>
</evidence>
<keyword evidence="6" id="KW-1185">Reference proteome</keyword>
<dbReference type="Proteomes" id="UP001213000">
    <property type="component" value="Unassembled WGS sequence"/>
</dbReference>
<keyword evidence="4" id="KW-1133">Transmembrane helix</keyword>
<keyword evidence="4" id="KW-0472">Membrane</keyword>
<reference evidence="5" key="1">
    <citation type="submission" date="2022-07" db="EMBL/GenBank/DDBJ databases">
        <title>Genome Sequence of Leucocoprinus birnbaumii.</title>
        <authorList>
            <person name="Buettner E."/>
        </authorList>
    </citation>
    <scope>NUCLEOTIDE SEQUENCE</scope>
    <source>
        <strain evidence="5">VT141</strain>
    </source>
</reference>
<dbReference type="InterPro" id="IPR015943">
    <property type="entry name" value="WD40/YVTN_repeat-like_dom_sf"/>
</dbReference>
<evidence type="ECO:0000256" key="4">
    <source>
        <dbReference type="SAM" id="Phobius"/>
    </source>
</evidence>
<evidence type="ECO:0000256" key="2">
    <source>
        <dbReference type="ARBA" id="ARBA00022737"/>
    </source>
</evidence>
<proteinExistence type="predicted"/>
<dbReference type="InterPro" id="IPR036322">
    <property type="entry name" value="WD40_repeat_dom_sf"/>
</dbReference>
<dbReference type="Gene3D" id="2.130.10.10">
    <property type="entry name" value="YVTN repeat-like/Quinoprotein amine dehydrogenase"/>
    <property type="match status" value="1"/>
</dbReference>
<dbReference type="Pfam" id="PF00400">
    <property type="entry name" value="WD40"/>
    <property type="match status" value="1"/>
</dbReference>
<feature type="transmembrane region" description="Helical" evidence="4">
    <location>
        <begin position="390"/>
        <end position="412"/>
    </location>
</feature>
<dbReference type="PANTHER" id="PTHR22847">
    <property type="entry name" value="WD40 REPEAT PROTEIN"/>
    <property type="match status" value="1"/>
</dbReference>